<dbReference type="AlphaFoldDB" id="A0A2N6K0M7"/>
<name>A0A2N6K0M7_FISMU</name>
<protein>
    <submittedName>
        <fullName evidence="1">Uncharacterized protein</fullName>
    </submittedName>
</protein>
<evidence type="ECO:0000313" key="1">
    <source>
        <dbReference type="EMBL" id="PLZ87709.1"/>
    </source>
</evidence>
<sequence length="68" mass="7812">NSIWFAFSHIAFSLNSSFNYHQSEFGIRKGTGSKLKMKRQIQHLSIFSLDALFCHVDDLCKISSPYNV</sequence>
<proteinExistence type="predicted"/>
<reference evidence="1 2" key="1">
    <citation type="submission" date="2017-08" db="EMBL/GenBank/DDBJ databases">
        <title>Genomes of Fischerella (Mastigocladus) sp. strains.</title>
        <authorList>
            <person name="Miller S.R."/>
        </authorList>
    </citation>
    <scope>NUCLEOTIDE SEQUENCE [LARGE SCALE GENOMIC DNA]</scope>
    <source>
        <strain evidence="1 2">CCMEE 5323</strain>
    </source>
</reference>
<dbReference type="EMBL" id="NRQW01000385">
    <property type="protein sequence ID" value="PLZ87709.1"/>
    <property type="molecule type" value="Genomic_DNA"/>
</dbReference>
<feature type="non-terminal residue" evidence="1">
    <location>
        <position position="1"/>
    </location>
</feature>
<gene>
    <name evidence="1" type="ORF">CEN44_16755</name>
</gene>
<organism evidence="1 2">
    <name type="scientific">Fischerella muscicola CCMEE 5323</name>
    <dbReference type="NCBI Taxonomy" id="2019572"/>
    <lineage>
        <taxon>Bacteria</taxon>
        <taxon>Bacillati</taxon>
        <taxon>Cyanobacteriota</taxon>
        <taxon>Cyanophyceae</taxon>
        <taxon>Nostocales</taxon>
        <taxon>Hapalosiphonaceae</taxon>
        <taxon>Fischerella</taxon>
    </lineage>
</organism>
<dbReference type="Proteomes" id="UP000235036">
    <property type="component" value="Unassembled WGS sequence"/>
</dbReference>
<keyword evidence="2" id="KW-1185">Reference proteome</keyword>
<evidence type="ECO:0000313" key="2">
    <source>
        <dbReference type="Proteomes" id="UP000235036"/>
    </source>
</evidence>
<comment type="caution">
    <text evidence="1">The sequence shown here is derived from an EMBL/GenBank/DDBJ whole genome shotgun (WGS) entry which is preliminary data.</text>
</comment>
<accession>A0A2N6K0M7</accession>